<reference evidence="18 19" key="1">
    <citation type="submission" date="2013-08" db="EMBL/GenBank/DDBJ databases">
        <authorList>
            <person name="Huang J."/>
            <person name="Wang G."/>
        </authorList>
    </citation>
    <scope>NUCLEOTIDE SEQUENCE [LARGE SCALE GENOMIC DNA]</scope>
    <source>
        <strain evidence="18 19">BH030004</strain>
    </source>
</reference>
<evidence type="ECO:0000256" key="12">
    <source>
        <dbReference type="ARBA" id="ARBA00022801"/>
    </source>
</evidence>
<dbReference type="HAMAP" id="MF_00053">
    <property type="entry name" value="RNase_HIII"/>
    <property type="match status" value="1"/>
</dbReference>
<dbReference type="InterPro" id="IPR012337">
    <property type="entry name" value="RNaseH-like_sf"/>
</dbReference>
<dbReference type="InterPro" id="IPR024568">
    <property type="entry name" value="RNase_HIII_N"/>
</dbReference>
<protein>
    <recommendedName>
        <fullName evidence="7 14">Ribonuclease HIII</fullName>
        <shortName evidence="14">RNase HIII</shortName>
        <ecNumber evidence="6 14">3.1.26.4</ecNumber>
    </recommendedName>
</protein>
<feature type="binding site" evidence="14 15">
    <location>
        <position position="208"/>
    </location>
    <ligand>
        <name>a divalent metal cation</name>
        <dbReference type="ChEBI" id="CHEBI:60240"/>
    </ligand>
</feature>
<keyword evidence="9 14" id="KW-0540">Nuclease</keyword>
<dbReference type="RefSeq" id="WP_027447226.1">
    <property type="nucleotide sequence ID" value="NZ_AULJ01000053.1"/>
</dbReference>
<dbReference type="GO" id="GO:0000287">
    <property type="term" value="F:magnesium ion binding"/>
    <property type="evidence" value="ECO:0007669"/>
    <property type="project" value="UniProtKB-UniRule"/>
</dbReference>
<keyword evidence="12 14" id="KW-0378">Hydrolase</keyword>
<dbReference type="Gene3D" id="3.30.310.10">
    <property type="entry name" value="TATA-Binding Protein"/>
    <property type="match status" value="1"/>
</dbReference>
<dbReference type="PANTHER" id="PTHR10954:SF23">
    <property type="entry name" value="RIBONUCLEASE"/>
    <property type="match status" value="1"/>
</dbReference>
<dbReference type="InterPro" id="IPR004641">
    <property type="entry name" value="RNase_HIII"/>
</dbReference>
<dbReference type="GO" id="GO:0032299">
    <property type="term" value="C:ribonuclease H2 complex"/>
    <property type="evidence" value="ECO:0007669"/>
    <property type="project" value="TreeGrafter"/>
</dbReference>
<organism evidence="18 19">
    <name type="scientific">Pontibacillus marinus BH030004 = DSM 16465</name>
    <dbReference type="NCBI Taxonomy" id="1385511"/>
    <lineage>
        <taxon>Bacteria</taxon>
        <taxon>Bacillati</taxon>
        <taxon>Bacillota</taxon>
        <taxon>Bacilli</taxon>
        <taxon>Bacillales</taxon>
        <taxon>Bacillaceae</taxon>
        <taxon>Pontibacillus</taxon>
    </lineage>
</organism>
<feature type="compositionally biased region" description="Polar residues" evidence="16">
    <location>
        <begin position="65"/>
        <end position="75"/>
    </location>
</feature>
<comment type="function">
    <text evidence="3 14">Endonuclease that specifically degrades the RNA of RNA-DNA hybrids.</text>
</comment>
<feature type="binding site" evidence="14 15">
    <location>
        <position position="103"/>
    </location>
    <ligand>
        <name>a divalent metal cation</name>
        <dbReference type="ChEBI" id="CHEBI:60240"/>
    </ligand>
</feature>
<sequence length="314" mass="35088">MSQTVLQLPQNNIYNMKDYYKPQLKAKVPQGAIFSAKVEGCSITAYKSGKVLFQGPRHFEESGKWGSNSSASGGSTKKKPAPTSSPYAPPKSLYKSSHVGSDEAGTGDYFGPITVACAYVKEDQIDELKRIGVRDSKDLNDPQIQQIAQRIVKMGIPYSLVTLNNEKYNEWQQKGWSQGKMKAMLHHTAYNKLLKKISPTKPEGWIIDQFAEPNVYKKHLRTENQTLQENVYFLKKAESYSIAVAAASIIARTQFVMQMDKLSEKAGMELPKGASKKVDQTAARLMEKEGTDAIGQYAKVHFATTEKALNYMKR</sequence>
<dbReference type="Pfam" id="PF11858">
    <property type="entry name" value="DUF3378"/>
    <property type="match status" value="1"/>
</dbReference>
<name>A0A0A5G140_9BACI</name>
<evidence type="ECO:0000313" key="19">
    <source>
        <dbReference type="Proteomes" id="UP000030403"/>
    </source>
</evidence>
<dbReference type="GO" id="GO:0006298">
    <property type="term" value="P:mismatch repair"/>
    <property type="evidence" value="ECO:0007669"/>
    <property type="project" value="TreeGrafter"/>
</dbReference>
<comment type="similarity">
    <text evidence="5 14">Belongs to the RNase HII family. RnhC subfamily.</text>
</comment>
<dbReference type="InterPro" id="IPR024567">
    <property type="entry name" value="RNase_HII/HIII_dom"/>
</dbReference>
<comment type="subcellular location">
    <subcellularLocation>
        <location evidence="4 14">Cytoplasm</location>
    </subcellularLocation>
</comment>
<dbReference type="Gene3D" id="3.30.420.10">
    <property type="entry name" value="Ribonuclease H-like superfamily/Ribonuclease H"/>
    <property type="match status" value="1"/>
</dbReference>
<dbReference type="CDD" id="cd06590">
    <property type="entry name" value="RNase_HII_bacteria_HIII_like"/>
    <property type="match status" value="1"/>
</dbReference>
<comment type="cofactor">
    <cofactor evidence="2">
        <name>Mg(2+)</name>
        <dbReference type="ChEBI" id="CHEBI:18420"/>
    </cofactor>
</comment>
<dbReference type="eggNOG" id="COG1039">
    <property type="taxonomic scope" value="Bacteria"/>
</dbReference>
<evidence type="ECO:0000256" key="2">
    <source>
        <dbReference type="ARBA" id="ARBA00001946"/>
    </source>
</evidence>
<evidence type="ECO:0000259" key="17">
    <source>
        <dbReference type="PROSITE" id="PS51975"/>
    </source>
</evidence>
<evidence type="ECO:0000256" key="10">
    <source>
        <dbReference type="ARBA" id="ARBA00022723"/>
    </source>
</evidence>
<evidence type="ECO:0000256" key="13">
    <source>
        <dbReference type="ARBA" id="ARBA00022842"/>
    </source>
</evidence>
<dbReference type="GO" id="GO:0043137">
    <property type="term" value="P:DNA replication, removal of RNA primer"/>
    <property type="evidence" value="ECO:0007669"/>
    <property type="project" value="TreeGrafter"/>
</dbReference>
<dbReference type="Pfam" id="PF01351">
    <property type="entry name" value="RNase_HII"/>
    <property type="match status" value="1"/>
</dbReference>
<evidence type="ECO:0000256" key="8">
    <source>
        <dbReference type="ARBA" id="ARBA00022490"/>
    </source>
</evidence>
<evidence type="ECO:0000256" key="11">
    <source>
        <dbReference type="ARBA" id="ARBA00022759"/>
    </source>
</evidence>
<keyword evidence="19" id="KW-1185">Reference proteome</keyword>
<accession>A0A0A5G140</accession>
<evidence type="ECO:0000256" key="15">
    <source>
        <dbReference type="PROSITE-ProRule" id="PRU01319"/>
    </source>
</evidence>
<evidence type="ECO:0000256" key="16">
    <source>
        <dbReference type="SAM" id="MobiDB-lite"/>
    </source>
</evidence>
<dbReference type="GO" id="GO:0003723">
    <property type="term" value="F:RNA binding"/>
    <property type="evidence" value="ECO:0007669"/>
    <property type="project" value="UniProtKB-UniRule"/>
</dbReference>
<dbReference type="PROSITE" id="PS51975">
    <property type="entry name" value="RNASE_H_2"/>
    <property type="match status" value="1"/>
</dbReference>
<dbReference type="FunFam" id="3.30.420.10:FF:000047">
    <property type="entry name" value="Ribonuclease HIII"/>
    <property type="match status" value="1"/>
</dbReference>
<dbReference type="InterPro" id="IPR012295">
    <property type="entry name" value="TBP_dom_sf"/>
</dbReference>
<keyword evidence="10 14" id="KW-0479">Metal-binding</keyword>
<dbReference type="EC" id="3.1.26.4" evidence="6 14"/>
<dbReference type="STRING" id="1385511.GCA_000425225_03698"/>
<evidence type="ECO:0000256" key="3">
    <source>
        <dbReference type="ARBA" id="ARBA00004065"/>
    </source>
</evidence>
<comment type="cofactor">
    <cofactor evidence="14 15">
        <name>Mn(2+)</name>
        <dbReference type="ChEBI" id="CHEBI:29035"/>
    </cofactor>
    <cofactor evidence="14 15">
        <name>Mg(2+)</name>
        <dbReference type="ChEBI" id="CHEBI:18420"/>
    </cofactor>
    <text evidence="14 15">Manganese or magnesium. Binds 1 divalent metal ion per monomer in the absence of substrate. May bind a second metal ion after substrate binding.</text>
</comment>
<evidence type="ECO:0000256" key="6">
    <source>
        <dbReference type="ARBA" id="ARBA00012180"/>
    </source>
</evidence>
<dbReference type="PIRSF" id="PIRSF037748">
    <property type="entry name" value="RnhC"/>
    <property type="match status" value="1"/>
</dbReference>
<dbReference type="AlphaFoldDB" id="A0A0A5G140"/>
<dbReference type="GO" id="GO:0005737">
    <property type="term" value="C:cytoplasm"/>
    <property type="evidence" value="ECO:0007669"/>
    <property type="project" value="UniProtKB-SubCell"/>
</dbReference>
<dbReference type="GO" id="GO:0004523">
    <property type="term" value="F:RNA-DNA hybrid ribonuclease activity"/>
    <property type="evidence" value="ECO:0007669"/>
    <property type="project" value="UniProtKB-UniRule"/>
</dbReference>
<keyword evidence="11 14" id="KW-0255">Endonuclease</keyword>
<dbReference type="InterPro" id="IPR001352">
    <property type="entry name" value="RNase_HII/HIII"/>
</dbReference>
<keyword evidence="13 14" id="KW-0460">Magnesium</keyword>
<comment type="catalytic activity">
    <reaction evidence="1 14 15">
        <text>Endonucleolytic cleavage to 5'-phosphomonoester.</text>
        <dbReference type="EC" id="3.1.26.4"/>
    </reaction>
</comment>
<evidence type="ECO:0000256" key="1">
    <source>
        <dbReference type="ARBA" id="ARBA00000077"/>
    </source>
</evidence>
<evidence type="ECO:0000256" key="7">
    <source>
        <dbReference type="ARBA" id="ARBA00021407"/>
    </source>
</evidence>
<dbReference type="SUPFAM" id="SSF53098">
    <property type="entry name" value="Ribonuclease H-like"/>
    <property type="match status" value="1"/>
</dbReference>
<gene>
    <name evidence="14" type="primary">rnhC</name>
    <name evidence="18" type="ORF">N783_16000</name>
</gene>
<evidence type="ECO:0000256" key="14">
    <source>
        <dbReference type="HAMAP-Rule" id="MF_00053"/>
    </source>
</evidence>
<dbReference type="EMBL" id="AVPF01000048">
    <property type="protein sequence ID" value="KGX84823.1"/>
    <property type="molecule type" value="Genomic_DNA"/>
</dbReference>
<proteinExistence type="inferred from homology"/>
<feature type="domain" description="RNase H type-2" evidence="17">
    <location>
        <begin position="96"/>
        <end position="314"/>
    </location>
</feature>
<dbReference type="Proteomes" id="UP000030403">
    <property type="component" value="Unassembled WGS sequence"/>
</dbReference>
<evidence type="ECO:0000256" key="9">
    <source>
        <dbReference type="ARBA" id="ARBA00022722"/>
    </source>
</evidence>
<evidence type="ECO:0000256" key="4">
    <source>
        <dbReference type="ARBA" id="ARBA00004496"/>
    </source>
</evidence>
<feature type="region of interest" description="Disordered" evidence="16">
    <location>
        <begin position="61"/>
        <end position="99"/>
    </location>
</feature>
<dbReference type="OrthoDB" id="9777935at2"/>
<evidence type="ECO:0000313" key="18">
    <source>
        <dbReference type="EMBL" id="KGX84823.1"/>
    </source>
</evidence>
<dbReference type="PANTHER" id="PTHR10954">
    <property type="entry name" value="RIBONUCLEASE H2 SUBUNIT A"/>
    <property type="match status" value="1"/>
</dbReference>
<dbReference type="InterPro" id="IPR036397">
    <property type="entry name" value="RNaseH_sf"/>
</dbReference>
<evidence type="ECO:0000256" key="5">
    <source>
        <dbReference type="ARBA" id="ARBA00008378"/>
    </source>
</evidence>
<feature type="binding site" evidence="14 15">
    <location>
        <position position="102"/>
    </location>
    <ligand>
        <name>a divalent metal cation</name>
        <dbReference type="ChEBI" id="CHEBI:60240"/>
    </ligand>
</feature>
<comment type="caution">
    <text evidence="18">The sequence shown here is derived from an EMBL/GenBank/DDBJ whole genome shotgun (WGS) entry which is preliminary data.</text>
</comment>
<keyword evidence="8 14" id="KW-0963">Cytoplasm</keyword>
<dbReference type="NCBIfam" id="TIGR00716">
    <property type="entry name" value="rnhC"/>
    <property type="match status" value="1"/>
</dbReference>